<name>A0A1E5ILB3_ENDTX</name>
<comment type="caution">
    <text evidence="1">The sequence shown here is derived from an EMBL/GenBank/DDBJ whole genome shotgun (WGS) entry which is preliminary data.</text>
</comment>
<dbReference type="Proteomes" id="UP000095237">
    <property type="component" value="Unassembled WGS sequence"/>
</dbReference>
<organism evidence="1 2">
    <name type="scientific">Endomicrobium trichonymphae</name>
    <dbReference type="NCBI Taxonomy" id="1408204"/>
    <lineage>
        <taxon>Bacteria</taxon>
        <taxon>Pseudomonadati</taxon>
        <taxon>Elusimicrobiota</taxon>
        <taxon>Endomicrobiia</taxon>
        <taxon>Endomicrobiales</taxon>
        <taxon>Endomicrobiaceae</taxon>
        <taxon>Candidatus Endomicrobiellum</taxon>
    </lineage>
</organism>
<protein>
    <submittedName>
        <fullName evidence="1">Uncharacterized protein</fullName>
    </submittedName>
</protein>
<dbReference type="AlphaFoldDB" id="A0A1E5ILB3"/>
<proteinExistence type="predicted"/>
<gene>
    <name evidence="1" type="ORF">ATZ36_02855</name>
</gene>
<evidence type="ECO:0000313" key="2">
    <source>
        <dbReference type="Proteomes" id="UP000095237"/>
    </source>
</evidence>
<accession>A0A1E5ILB3</accession>
<dbReference type="EMBL" id="LNVX01000226">
    <property type="protein sequence ID" value="OEG71292.1"/>
    <property type="molecule type" value="Genomic_DNA"/>
</dbReference>
<sequence>MILAALSFVFITLSYADIGSCKQNKVYDELCKSQIRTAKMFLNAIEIYAQKAEIMLEMLNSSLLI</sequence>
<reference evidence="1 2" key="1">
    <citation type="submission" date="2015-11" db="EMBL/GenBank/DDBJ databases">
        <title>Evidence for parallel genomic evolution in an endosymbiosis of termite gut flagellates.</title>
        <authorList>
            <person name="Zheng H."/>
        </authorList>
    </citation>
    <scope>NUCLEOTIDE SEQUENCE [LARGE SCALE GENOMIC DNA]</scope>
    <source>
        <strain evidence="1 2">CET450</strain>
    </source>
</reference>
<keyword evidence="2" id="KW-1185">Reference proteome</keyword>
<evidence type="ECO:0000313" key="1">
    <source>
        <dbReference type="EMBL" id="OEG71292.1"/>
    </source>
</evidence>